<sequence>MPLGDGEGRLGAAPECFLGGRELVLEAGEEHGSGSREGGRCQFGRERFGRERFVVGPCVNVGGRGRIPGCAGCAGCPECVQGAARS</sequence>
<dbReference type="Proteomes" id="UP001059597">
    <property type="component" value="Chromosome"/>
</dbReference>
<reference evidence="1" key="1">
    <citation type="submission" date="2022-06" db="EMBL/GenBank/DDBJ databases">
        <title>Complete genome sequence of Streptomyces nigrescens HEK616.</title>
        <authorList>
            <person name="Asamizu S."/>
            <person name="Onaka H."/>
        </authorList>
    </citation>
    <scope>NUCLEOTIDE SEQUENCE</scope>
    <source>
        <strain evidence="1">HEK616</strain>
    </source>
</reference>
<protein>
    <submittedName>
        <fullName evidence="1">Uncharacterized protein</fullName>
    </submittedName>
</protein>
<accession>A0ABN6R2E7</accession>
<gene>
    <name evidence="1" type="ORF">HEK616_60640</name>
</gene>
<evidence type="ECO:0000313" key="2">
    <source>
        <dbReference type="Proteomes" id="UP001059597"/>
    </source>
</evidence>
<name>A0ABN6R2E7_STRNI</name>
<dbReference type="EMBL" id="AP026073">
    <property type="protein sequence ID" value="BDM72577.1"/>
    <property type="molecule type" value="Genomic_DNA"/>
</dbReference>
<evidence type="ECO:0000313" key="1">
    <source>
        <dbReference type="EMBL" id="BDM72577.1"/>
    </source>
</evidence>
<organism evidence="1 2">
    <name type="scientific">Streptomyces nigrescens</name>
    <dbReference type="NCBI Taxonomy" id="1920"/>
    <lineage>
        <taxon>Bacteria</taxon>
        <taxon>Bacillati</taxon>
        <taxon>Actinomycetota</taxon>
        <taxon>Actinomycetes</taxon>
        <taxon>Kitasatosporales</taxon>
        <taxon>Streptomycetaceae</taxon>
        <taxon>Streptomyces</taxon>
    </lineage>
</organism>
<proteinExistence type="predicted"/>
<keyword evidence="2" id="KW-1185">Reference proteome</keyword>